<dbReference type="EMBL" id="JAANER010000004">
    <property type="protein sequence ID" value="KAG9190859.1"/>
    <property type="molecule type" value="Genomic_DNA"/>
</dbReference>
<dbReference type="PROSITE" id="PS50181">
    <property type="entry name" value="FBOX"/>
    <property type="match status" value="1"/>
</dbReference>
<protein>
    <submittedName>
        <fullName evidence="2">EEF1A lysine methyltransferase 2</fullName>
        <ecNumber evidence="2">2.1.1.-</ecNumber>
    </submittedName>
</protein>
<evidence type="ECO:0000259" key="1">
    <source>
        <dbReference type="PROSITE" id="PS50181"/>
    </source>
</evidence>
<evidence type="ECO:0000313" key="3">
    <source>
        <dbReference type="Proteomes" id="UP001199106"/>
    </source>
</evidence>
<gene>
    <name evidence="2" type="ORF">G6011_08947</name>
</gene>
<evidence type="ECO:0000313" key="2">
    <source>
        <dbReference type="EMBL" id="KAG9190859.1"/>
    </source>
</evidence>
<organism evidence="2 3">
    <name type="scientific">Alternaria panax</name>
    <dbReference type="NCBI Taxonomy" id="48097"/>
    <lineage>
        <taxon>Eukaryota</taxon>
        <taxon>Fungi</taxon>
        <taxon>Dikarya</taxon>
        <taxon>Ascomycota</taxon>
        <taxon>Pezizomycotina</taxon>
        <taxon>Dothideomycetes</taxon>
        <taxon>Pleosporomycetidae</taxon>
        <taxon>Pleosporales</taxon>
        <taxon>Pleosporineae</taxon>
        <taxon>Pleosporaceae</taxon>
        <taxon>Alternaria</taxon>
        <taxon>Alternaria sect. Panax</taxon>
    </lineage>
</organism>
<dbReference type="SUPFAM" id="SSF52047">
    <property type="entry name" value="RNI-like"/>
    <property type="match status" value="1"/>
</dbReference>
<dbReference type="AlphaFoldDB" id="A0AAD4IA60"/>
<proteinExistence type="predicted"/>
<keyword evidence="2" id="KW-0489">Methyltransferase</keyword>
<keyword evidence="3" id="KW-1185">Reference proteome</keyword>
<dbReference type="GO" id="GO:0008168">
    <property type="term" value="F:methyltransferase activity"/>
    <property type="evidence" value="ECO:0007669"/>
    <property type="project" value="UniProtKB-KW"/>
</dbReference>
<dbReference type="Proteomes" id="UP001199106">
    <property type="component" value="Unassembled WGS sequence"/>
</dbReference>
<reference evidence="2" key="1">
    <citation type="submission" date="2021-07" db="EMBL/GenBank/DDBJ databases">
        <title>Genome Resource of American Ginseng Black Spot Pathogen Alternaria panax.</title>
        <authorList>
            <person name="Qiu C."/>
            <person name="Wang W."/>
            <person name="Liu Z."/>
        </authorList>
    </citation>
    <scope>NUCLEOTIDE SEQUENCE</scope>
    <source>
        <strain evidence="2">BNCC115425</strain>
    </source>
</reference>
<keyword evidence="2" id="KW-0808">Transferase</keyword>
<sequence length="433" mass="48848">MASRIERLPVELFELIAASLELPSYKTLRLASQRLCFLLHSLFVERAFSRLSTTLGSPSLDRLLSVSRCENLRGAVKVLQIQLLTSSDYHTLAAISRVGRFPPPKRFPRVPGIKDRHIHDEATTLKYVLESTYPTRLYDGLVRALRGFTNLEAVHFYPSNDQPTGRRRRLISEDDRLFRSRCFQVVIDAIVQAHVRLLEFRMAKCRRGTVLHKEAALPFSVLHMPAESLQALCHCFSHLQTLTVSVLTVSDDVSRLTGWQKWLVSIVATAPRLRSLTLSLDRSAYVASAIRNLVSSCTLLELEILQLMFCALHGDDLATIIKNHSTTLRRAIFSDLRLVTGSWSSILHALKECKKLEYVRLSSLSEEHHPIQRLDIRRHNHAMAAMLEEIIVSYDTQGDNSASQSSGFVEPHHITGLSLANLREGLSTTVPSE</sequence>
<dbReference type="GO" id="GO:0032259">
    <property type="term" value="P:methylation"/>
    <property type="evidence" value="ECO:0007669"/>
    <property type="project" value="UniProtKB-KW"/>
</dbReference>
<dbReference type="InterPro" id="IPR001810">
    <property type="entry name" value="F-box_dom"/>
</dbReference>
<comment type="caution">
    <text evidence="2">The sequence shown here is derived from an EMBL/GenBank/DDBJ whole genome shotgun (WGS) entry which is preliminary data.</text>
</comment>
<dbReference type="EC" id="2.1.1.-" evidence="2"/>
<dbReference type="Gene3D" id="3.80.10.10">
    <property type="entry name" value="Ribonuclease Inhibitor"/>
    <property type="match status" value="1"/>
</dbReference>
<accession>A0AAD4IA60</accession>
<dbReference type="InterPro" id="IPR032675">
    <property type="entry name" value="LRR_dom_sf"/>
</dbReference>
<name>A0AAD4IA60_9PLEO</name>
<feature type="domain" description="F-box" evidence="1">
    <location>
        <begin position="2"/>
        <end position="51"/>
    </location>
</feature>